<dbReference type="PANTHER" id="PTHR42718">
    <property type="entry name" value="MAJOR FACILITATOR SUPERFAMILY MULTIDRUG TRANSPORTER MFSC"/>
    <property type="match status" value="1"/>
</dbReference>
<evidence type="ECO:0000256" key="1">
    <source>
        <dbReference type="ARBA" id="ARBA00004141"/>
    </source>
</evidence>
<name>A0A9W6GW67_9HYPH</name>
<evidence type="ECO:0000256" key="3">
    <source>
        <dbReference type="ARBA" id="ARBA00022692"/>
    </source>
</evidence>
<feature type="transmembrane region" description="Helical" evidence="6">
    <location>
        <begin position="83"/>
        <end position="106"/>
    </location>
</feature>
<dbReference type="InterPro" id="IPR011701">
    <property type="entry name" value="MFS"/>
</dbReference>
<evidence type="ECO:0000313" key="9">
    <source>
        <dbReference type="Proteomes" id="UP001144323"/>
    </source>
</evidence>
<keyword evidence="9" id="KW-1185">Reference proteome</keyword>
<dbReference type="PROSITE" id="PS50850">
    <property type="entry name" value="MFS"/>
    <property type="match status" value="1"/>
</dbReference>
<feature type="transmembrane region" description="Helical" evidence="6">
    <location>
        <begin position="142"/>
        <end position="165"/>
    </location>
</feature>
<dbReference type="InterPro" id="IPR036259">
    <property type="entry name" value="MFS_trans_sf"/>
</dbReference>
<sequence>MMTSFDRLTGGRLLLLLGVLGVGYVDVLSNVSGHSILTPYSAGSLEGVTPSYAAWGTTFYLIGVALGVPLARVLAGRHGDYRVLTIGYFCYAIASLVCVSSPSVFMYAPSRLVFGVFGGLLAVVSQSAALGELPEKQYRIGLGYWAALGILPYTLAVFLGGFWAEYFSWRWLFYTNATLGFLISATVGALLYGRAYKRKIVRFDAVGFALLAVILLGVQMMFSMGNDFDWFGSPLLSVALVVVLLAVPAFIIWEWGERHPIIDVRLFSRSSYAVGVAAGFFGFLTIQGLMSLFSVQMQLLLGYTSSLAGHVYLAMMVAGLPLAGFMYEISKKFDVRLVISLMAMSSAVVLTWIGRFDKNVSFDALMVPIVFLGFCVAALSAPTSTLATYGLTGARYKRAAEEFLLFRLVGGAIGIAFQSVVYFRRTPWHQLNLSEYLGGRRYASLDTLATLTQQLQSLGMSESVARRQIARMIRQQAGILALDDAFLLGAVIMFLLGVLVWFARLKKDPAAYGAKPAVAVQIENKAVTADH</sequence>
<dbReference type="Pfam" id="PF07690">
    <property type="entry name" value="MFS_1"/>
    <property type="match status" value="1"/>
</dbReference>
<feature type="transmembrane region" description="Helical" evidence="6">
    <location>
        <begin position="365"/>
        <end position="392"/>
    </location>
</feature>
<feature type="transmembrane region" description="Helical" evidence="6">
    <location>
        <begin position="272"/>
        <end position="294"/>
    </location>
</feature>
<feature type="transmembrane region" description="Helical" evidence="6">
    <location>
        <begin position="52"/>
        <end position="71"/>
    </location>
</feature>
<feature type="transmembrane region" description="Helical" evidence="6">
    <location>
        <begin position="171"/>
        <end position="193"/>
    </location>
</feature>
<keyword evidence="4 6" id="KW-1133">Transmembrane helix</keyword>
<feature type="transmembrane region" description="Helical" evidence="6">
    <location>
        <begin position="12"/>
        <end position="32"/>
    </location>
</feature>
<evidence type="ECO:0000313" key="8">
    <source>
        <dbReference type="EMBL" id="GLI93979.1"/>
    </source>
</evidence>
<evidence type="ECO:0000256" key="5">
    <source>
        <dbReference type="ARBA" id="ARBA00023136"/>
    </source>
</evidence>
<dbReference type="Gene3D" id="1.20.1250.20">
    <property type="entry name" value="MFS general substrate transporter like domains"/>
    <property type="match status" value="1"/>
</dbReference>
<dbReference type="RefSeq" id="WP_281804007.1">
    <property type="nucleotide sequence ID" value="NZ_BSEC01000001.1"/>
</dbReference>
<proteinExistence type="predicted"/>
<reference evidence="8" key="1">
    <citation type="journal article" date="2023" name="Int. J. Syst. Evol. Microbiol.">
        <title>Methylocystis iwaonis sp. nov., a type II methane-oxidizing bacterium from surface soil of a rice paddy field in Japan, and emended description of the genus Methylocystis (ex Whittenbury et al. 1970) Bowman et al. 1993.</title>
        <authorList>
            <person name="Kaise H."/>
            <person name="Sawadogo J.B."/>
            <person name="Alam M.S."/>
            <person name="Ueno C."/>
            <person name="Dianou D."/>
            <person name="Shinjo R."/>
            <person name="Asakawa S."/>
        </authorList>
    </citation>
    <scope>NUCLEOTIDE SEQUENCE</scope>
    <source>
        <strain evidence="8">LMG27198</strain>
    </source>
</reference>
<dbReference type="Proteomes" id="UP001144323">
    <property type="component" value="Unassembled WGS sequence"/>
</dbReference>
<dbReference type="AlphaFoldDB" id="A0A9W6GW67"/>
<evidence type="ECO:0000256" key="6">
    <source>
        <dbReference type="SAM" id="Phobius"/>
    </source>
</evidence>
<evidence type="ECO:0000256" key="4">
    <source>
        <dbReference type="ARBA" id="ARBA00022989"/>
    </source>
</evidence>
<comment type="caution">
    <text evidence="8">The sequence shown here is derived from an EMBL/GenBank/DDBJ whole genome shotgun (WGS) entry which is preliminary data.</text>
</comment>
<evidence type="ECO:0000256" key="2">
    <source>
        <dbReference type="ARBA" id="ARBA00022448"/>
    </source>
</evidence>
<accession>A0A9W6GW67</accession>
<dbReference type="PANTHER" id="PTHR42718:SF9">
    <property type="entry name" value="MAJOR FACILITATOR SUPERFAMILY MULTIDRUG TRANSPORTER MFSC"/>
    <property type="match status" value="1"/>
</dbReference>
<feature type="transmembrane region" description="Helical" evidence="6">
    <location>
        <begin position="112"/>
        <end position="130"/>
    </location>
</feature>
<dbReference type="InterPro" id="IPR020846">
    <property type="entry name" value="MFS_dom"/>
</dbReference>
<gene>
    <name evidence="8" type="primary">emrB</name>
    <name evidence="8" type="ORF">LMG27198_29710</name>
</gene>
<keyword evidence="2" id="KW-0813">Transport</keyword>
<protein>
    <submittedName>
        <fullName evidence="8">Multidrug efflux MFS transporter subunit EmrB</fullName>
    </submittedName>
</protein>
<dbReference type="GO" id="GO:0016020">
    <property type="term" value="C:membrane"/>
    <property type="evidence" value="ECO:0007669"/>
    <property type="project" value="UniProtKB-SubCell"/>
</dbReference>
<feature type="transmembrane region" description="Helical" evidence="6">
    <location>
        <begin position="205"/>
        <end position="224"/>
    </location>
</feature>
<keyword evidence="5 6" id="KW-0472">Membrane</keyword>
<evidence type="ECO:0000259" key="7">
    <source>
        <dbReference type="PROSITE" id="PS50850"/>
    </source>
</evidence>
<feature type="transmembrane region" description="Helical" evidence="6">
    <location>
        <begin position="485"/>
        <end position="503"/>
    </location>
</feature>
<feature type="transmembrane region" description="Helical" evidence="6">
    <location>
        <begin position="335"/>
        <end position="353"/>
    </location>
</feature>
<feature type="transmembrane region" description="Helical" evidence="6">
    <location>
        <begin position="230"/>
        <end position="252"/>
    </location>
</feature>
<feature type="transmembrane region" description="Helical" evidence="6">
    <location>
        <begin position="404"/>
        <end position="423"/>
    </location>
</feature>
<dbReference type="SUPFAM" id="SSF103473">
    <property type="entry name" value="MFS general substrate transporter"/>
    <property type="match status" value="1"/>
</dbReference>
<dbReference type="EMBL" id="BSEC01000001">
    <property type="protein sequence ID" value="GLI93979.1"/>
    <property type="molecule type" value="Genomic_DNA"/>
</dbReference>
<feature type="domain" description="Major facilitator superfamily (MFS) profile" evidence="7">
    <location>
        <begin position="1"/>
        <end position="508"/>
    </location>
</feature>
<dbReference type="GO" id="GO:0022857">
    <property type="term" value="F:transmembrane transporter activity"/>
    <property type="evidence" value="ECO:0007669"/>
    <property type="project" value="InterPro"/>
</dbReference>
<keyword evidence="3 6" id="KW-0812">Transmembrane</keyword>
<comment type="subcellular location">
    <subcellularLocation>
        <location evidence="1">Membrane</location>
        <topology evidence="1">Multi-pass membrane protein</topology>
    </subcellularLocation>
</comment>
<organism evidence="8 9">
    <name type="scientific">Methylocystis echinoides</name>
    <dbReference type="NCBI Taxonomy" id="29468"/>
    <lineage>
        <taxon>Bacteria</taxon>
        <taxon>Pseudomonadati</taxon>
        <taxon>Pseudomonadota</taxon>
        <taxon>Alphaproteobacteria</taxon>
        <taxon>Hyphomicrobiales</taxon>
        <taxon>Methylocystaceae</taxon>
        <taxon>Methylocystis</taxon>
    </lineage>
</organism>
<feature type="transmembrane region" description="Helical" evidence="6">
    <location>
        <begin position="300"/>
        <end position="323"/>
    </location>
</feature>